<evidence type="ECO:0000256" key="9">
    <source>
        <dbReference type="HAMAP-Rule" id="MF_00446"/>
    </source>
</evidence>
<comment type="catalytic activity">
    <reaction evidence="9">
        <text>L-aspartate + H(+) = beta-alanine + CO2</text>
        <dbReference type="Rhea" id="RHEA:19497"/>
        <dbReference type="ChEBI" id="CHEBI:15378"/>
        <dbReference type="ChEBI" id="CHEBI:16526"/>
        <dbReference type="ChEBI" id="CHEBI:29991"/>
        <dbReference type="ChEBI" id="CHEBI:57966"/>
        <dbReference type="EC" id="4.1.1.11"/>
    </reaction>
</comment>
<evidence type="ECO:0000313" key="10">
    <source>
        <dbReference type="EMBL" id="MCV9387942.1"/>
    </source>
</evidence>
<feature type="chain" id="PRO_5044924691" description="Aspartate 1-decarboxylase alpha chain" evidence="9">
    <location>
        <begin position="24"/>
        <end position="123"/>
    </location>
</feature>
<dbReference type="InterPro" id="IPR003190">
    <property type="entry name" value="Asp_decarbox"/>
</dbReference>
<protein>
    <recommendedName>
        <fullName evidence="9">Aspartate 1-decarboxylase</fullName>
        <ecNumber evidence="9">4.1.1.11</ecNumber>
    </recommendedName>
    <alternativeName>
        <fullName evidence="9">Aspartate alpha-decarboxylase</fullName>
    </alternativeName>
    <component>
        <recommendedName>
            <fullName evidence="9">Aspartate 1-decarboxylase beta chain</fullName>
        </recommendedName>
    </component>
    <component>
        <recommendedName>
            <fullName evidence="9">Aspartate 1-decarboxylase alpha chain</fullName>
        </recommendedName>
    </component>
</protein>
<comment type="subcellular location">
    <subcellularLocation>
        <location evidence="9">Cytoplasm</location>
    </subcellularLocation>
</comment>
<evidence type="ECO:0000256" key="8">
    <source>
        <dbReference type="ARBA" id="ARBA00023317"/>
    </source>
</evidence>
<dbReference type="PANTHER" id="PTHR21012">
    <property type="entry name" value="ASPARTATE 1-DECARBOXYLASE"/>
    <property type="match status" value="1"/>
</dbReference>
<comment type="pathway">
    <text evidence="9">Cofactor biosynthesis; (R)-pantothenate biosynthesis; beta-alanine from L-aspartate: step 1/1.</text>
</comment>
<comment type="cofactor">
    <cofactor evidence="9">
        <name>pyruvate</name>
        <dbReference type="ChEBI" id="CHEBI:15361"/>
    </cofactor>
    <text evidence="9">Binds 1 pyruvoyl group covalently per subunit.</text>
</comment>
<keyword evidence="2 9" id="KW-0566">Pantothenate biosynthesis</keyword>
<evidence type="ECO:0000256" key="1">
    <source>
        <dbReference type="ARBA" id="ARBA00022490"/>
    </source>
</evidence>
<feature type="binding site" evidence="9">
    <location>
        <position position="56"/>
    </location>
    <ligand>
        <name>substrate</name>
    </ligand>
</feature>
<keyword evidence="6 9" id="KW-0456">Lyase</keyword>
<dbReference type="Gene3D" id="2.40.40.20">
    <property type="match status" value="1"/>
</dbReference>
<evidence type="ECO:0000256" key="6">
    <source>
        <dbReference type="ARBA" id="ARBA00023239"/>
    </source>
</evidence>
<reference evidence="10 11" key="1">
    <citation type="submission" date="2022-10" db="EMBL/GenBank/DDBJ databases">
        <title>Comparative genomics and taxonomic characterization of three novel marine species of genus Reichenbachiella exhibiting antioxidant and polysaccharide degradation activities.</title>
        <authorList>
            <person name="Muhammad N."/>
            <person name="Lee Y.-J."/>
            <person name="Ko J."/>
            <person name="Kim S.-G."/>
        </authorList>
    </citation>
    <scope>NUCLEOTIDE SEQUENCE [LARGE SCALE GENOMIC DNA]</scope>
    <source>
        <strain evidence="10 11">ABR2-5</strain>
    </source>
</reference>
<keyword evidence="7 9" id="KW-0704">Schiff base</keyword>
<feature type="chain" id="PRO_5044924692" description="Aspartate 1-decarboxylase beta chain" evidence="9">
    <location>
        <begin position="1"/>
        <end position="23"/>
    </location>
</feature>
<dbReference type="CDD" id="cd06919">
    <property type="entry name" value="Asp_decarbox"/>
    <property type="match status" value="1"/>
</dbReference>
<keyword evidence="1 9" id="KW-0963">Cytoplasm</keyword>
<sequence>MRWMMRSKIHKAVVTEANLNYVGSITIDKDFIEMVGLRKGEKVQIVSNTSGARLETYVIEGERGSKQICMNGAASHLIGEGEEIIIIGYELTNEEITPSVILLDENNNFVEYLEESVELNKLL</sequence>
<dbReference type="NCBIfam" id="TIGR00223">
    <property type="entry name" value="panD"/>
    <property type="match status" value="1"/>
</dbReference>
<dbReference type="PANTHER" id="PTHR21012:SF0">
    <property type="entry name" value="ASPARTATE 1-DECARBOXYLASE"/>
    <property type="match status" value="1"/>
</dbReference>
<dbReference type="EMBL" id="JAOYOD010000001">
    <property type="protein sequence ID" value="MCV9387942.1"/>
    <property type="molecule type" value="Genomic_DNA"/>
</dbReference>
<keyword evidence="11" id="KW-1185">Reference proteome</keyword>
<comment type="caution">
    <text evidence="10">The sequence shown here is derived from an EMBL/GenBank/DDBJ whole genome shotgun (WGS) entry which is preliminary data.</text>
</comment>
<dbReference type="HAMAP" id="MF_00446">
    <property type="entry name" value="PanD"/>
    <property type="match status" value="1"/>
</dbReference>
<keyword evidence="4 9" id="KW-0068">Autocatalytic cleavage</keyword>
<dbReference type="GO" id="GO:0004068">
    <property type="term" value="F:aspartate 1-decarboxylase activity"/>
    <property type="evidence" value="ECO:0007669"/>
    <property type="project" value="UniProtKB-EC"/>
</dbReference>
<dbReference type="Proteomes" id="UP001300692">
    <property type="component" value="Unassembled WGS sequence"/>
</dbReference>
<dbReference type="InterPro" id="IPR009010">
    <property type="entry name" value="Asp_de-COase-like_dom_sf"/>
</dbReference>
<accession>A0ABT3CW57</accession>
<comment type="PTM">
    <text evidence="9">Is synthesized initially as an inactive proenzyme, which is activated by self-cleavage at a specific serine bond to produce a beta-subunit with a hydroxyl group at its C-terminus and an alpha-subunit with a pyruvoyl group at its N-terminus.</text>
</comment>
<name>A0ABT3CW57_9BACT</name>
<comment type="similarity">
    <text evidence="9">Belongs to the PanD family.</text>
</comment>
<dbReference type="EC" id="4.1.1.11" evidence="9"/>
<dbReference type="Pfam" id="PF02261">
    <property type="entry name" value="Asp_decarbox"/>
    <property type="match status" value="1"/>
</dbReference>
<proteinExistence type="inferred from homology"/>
<keyword evidence="5 9" id="KW-0865">Zymogen</keyword>
<gene>
    <name evidence="9" type="primary">panD</name>
    <name evidence="10" type="ORF">N7U62_14765</name>
</gene>
<feature type="binding site" evidence="9">
    <location>
        <begin position="72"/>
        <end position="74"/>
    </location>
    <ligand>
        <name>substrate</name>
    </ligand>
</feature>
<evidence type="ECO:0000256" key="4">
    <source>
        <dbReference type="ARBA" id="ARBA00022813"/>
    </source>
</evidence>
<evidence type="ECO:0000256" key="5">
    <source>
        <dbReference type="ARBA" id="ARBA00023145"/>
    </source>
</evidence>
<feature type="modified residue" description="Pyruvic acid (Ser)" evidence="9">
    <location>
        <position position="24"/>
    </location>
</feature>
<evidence type="ECO:0000256" key="3">
    <source>
        <dbReference type="ARBA" id="ARBA00022793"/>
    </source>
</evidence>
<evidence type="ECO:0000256" key="2">
    <source>
        <dbReference type="ARBA" id="ARBA00022655"/>
    </source>
</evidence>
<comment type="function">
    <text evidence="9">Catalyzes the pyruvoyl-dependent decarboxylation of aspartate to produce beta-alanine.</text>
</comment>
<comment type="subunit">
    <text evidence="9">Heterooctamer of four alpha and four beta subunits.</text>
</comment>
<evidence type="ECO:0000256" key="7">
    <source>
        <dbReference type="ARBA" id="ARBA00023270"/>
    </source>
</evidence>
<keyword evidence="8 9" id="KW-0670">Pyruvate</keyword>
<keyword evidence="3 9" id="KW-0210">Decarboxylase</keyword>
<dbReference type="SUPFAM" id="SSF50692">
    <property type="entry name" value="ADC-like"/>
    <property type="match status" value="1"/>
</dbReference>
<feature type="active site" description="Proton donor" evidence="9">
    <location>
        <position position="57"/>
    </location>
</feature>
<organism evidence="10 11">
    <name type="scientific">Reichenbachiella ulvae</name>
    <dbReference type="NCBI Taxonomy" id="2980104"/>
    <lineage>
        <taxon>Bacteria</taxon>
        <taxon>Pseudomonadati</taxon>
        <taxon>Bacteroidota</taxon>
        <taxon>Cytophagia</taxon>
        <taxon>Cytophagales</taxon>
        <taxon>Reichenbachiellaceae</taxon>
        <taxon>Reichenbachiella</taxon>
    </lineage>
</organism>
<evidence type="ECO:0000313" key="11">
    <source>
        <dbReference type="Proteomes" id="UP001300692"/>
    </source>
</evidence>
<feature type="active site" description="Schiff-base intermediate with substrate; via pyruvic acid" evidence="9">
    <location>
        <position position="24"/>
    </location>
</feature>
<dbReference type="PIRSF" id="PIRSF006246">
    <property type="entry name" value="Asp_decarbox"/>
    <property type="match status" value="1"/>
</dbReference>